<evidence type="ECO:0000313" key="4">
    <source>
        <dbReference type="Proteomes" id="UP000265515"/>
    </source>
</evidence>
<dbReference type="Proteomes" id="UP000265515">
    <property type="component" value="Unassembled WGS sequence"/>
</dbReference>
<keyword evidence="4" id="KW-1185">Reference proteome</keyword>
<feature type="region of interest" description="Disordered" evidence="1">
    <location>
        <begin position="246"/>
        <end position="299"/>
    </location>
</feature>
<name>A0A388KI44_CHABU</name>
<dbReference type="AlphaFoldDB" id="A0A388KI44"/>
<feature type="domain" description="Myb/SANT-like DNA-binding" evidence="2">
    <location>
        <begin position="145"/>
        <end position="200"/>
    </location>
</feature>
<dbReference type="EMBL" id="BFEA01000118">
    <property type="protein sequence ID" value="GBG69687.1"/>
    <property type="molecule type" value="Genomic_DNA"/>
</dbReference>
<dbReference type="Pfam" id="PF13837">
    <property type="entry name" value="Myb_DNA-bind_4"/>
    <property type="match status" value="1"/>
</dbReference>
<organism evidence="3 4">
    <name type="scientific">Chara braunii</name>
    <name type="common">Braun's stonewort</name>
    <dbReference type="NCBI Taxonomy" id="69332"/>
    <lineage>
        <taxon>Eukaryota</taxon>
        <taxon>Viridiplantae</taxon>
        <taxon>Streptophyta</taxon>
        <taxon>Charophyceae</taxon>
        <taxon>Charales</taxon>
        <taxon>Characeae</taxon>
        <taxon>Chara</taxon>
    </lineage>
</organism>
<feature type="compositionally biased region" description="Polar residues" evidence="1">
    <location>
        <begin position="59"/>
        <end position="72"/>
    </location>
</feature>
<dbReference type="Gene3D" id="1.10.10.60">
    <property type="entry name" value="Homeodomain-like"/>
    <property type="match status" value="1"/>
</dbReference>
<dbReference type="Gramene" id="GBG69687">
    <property type="protein sequence ID" value="GBG69687"/>
    <property type="gene ID" value="CBR_g4517"/>
</dbReference>
<dbReference type="InterPro" id="IPR044822">
    <property type="entry name" value="Myb_DNA-bind_4"/>
</dbReference>
<reference evidence="3 4" key="1">
    <citation type="journal article" date="2018" name="Cell">
        <title>The Chara Genome: Secondary Complexity and Implications for Plant Terrestrialization.</title>
        <authorList>
            <person name="Nishiyama T."/>
            <person name="Sakayama H."/>
            <person name="Vries J.D."/>
            <person name="Buschmann H."/>
            <person name="Saint-Marcoux D."/>
            <person name="Ullrich K.K."/>
            <person name="Haas F.B."/>
            <person name="Vanderstraeten L."/>
            <person name="Becker D."/>
            <person name="Lang D."/>
            <person name="Vosolsobe S."/>
            <person name="Rombauts S."/>
            <person name="Wilhelmsson P.K.I."/>
            <person name="Janitza P."/>
            <person name="Kern R."/>
            <person name="Heyl A."/>
            <person name="Rumpler F."/>
            <person name="Villalobos L.I.A.C."/>
            <person name="Clay J.M."/>
            <person name="Skokan R."/>
            <person name="Toyoda A."/>
            <person name="Suzuki Y."/>
            <person name="Kagoshima H."/>
            <person name="Schijlen E."/>
            <person name="Tajeshwar N."/>
            <person name="Catarino B."/>
            <person name="Hetherington A.J."/>
            <person name="Saltykova A."/>
            <person name="Bonnot C."/>
            <person name="Breuninger H."/>
            <person name="Symeonidi A."/>
            <person name="Radhakrishnan G.V."/>
            <person name="Van Nieuwerburgh F."/>
            <person name="Deforce D."/>
            <person name="Chang C."/>
            <person name="Karol K.G."/>
            <person name="Hedrich R."/>
            <person name="Ulvskov P."/>
            <person name="Glockner G."/>
            <person name="Delwiche C.F."/>
            <person name="Petrasek J."/>
            <person name="Van de Peer Y."/>
            <person name="Friml J."/>
            <person name="Beilby M."/>
            <person name="Dolan L."/>
            <person name="Kohara Y."/>
            <person name="Sugano S."/>
            <person name="Fujiyama A."/>
            <person name="Delaux P.-M."/>
            <person name="Quint M."/>
            <person name="TheiBen G."/>
            <person name="Hagemann M."/>
            <person name="Harholt J."/>
            <person name="Dunand C."/>
            <person name="Zachgo S."/>
            <person name="Langdale J."/>
            <person name="Maumus F."/>
            <person name="Straeten D.V.D."/>
            <person name="Gould S.B."/>
            <person name="Rensing S.A."/>
        </authorList>
    </citation>
    <scope>NUCLEOTIDE SEQUENCE [LARGE SCALE GENOMIC DNA]</scope>
    <source>
        <strain evidence="3 4">S276</strain>
    </source>
</reference>
<evidence type="ECO:0000256" key="1">
    <source>
        <dbReference type="SAM" id="MobiDB-lite"/>
    </source>
</evidence>
<proteinExistence type="predicted"/>
<feature type="compositionally biased region" description="Polar residues" evidence="1">
    <location>
        <begin position="288"/>
        <end position="299"/>
    </location>
</feature>
<evidence type="ECO:0000313" key="3">
    <source>
        <dbReference type="EMBL" id="GBG69687.1"/>
    </source>
</evidence>
<evidence type="ECO:0000259" key="2">
    <source>
        <dbReference type="Pfam" id="PF13837"/>
    </source>
</evidence>
<protein>
    <recommendedName>
        <fullName evidence="2">Myb/SANT-like DNA-binding domain-containing protein</fullName>
    </recommendedName>
</protein>
<dbReference type="OrthoDB" id="691673at2759"/>
<feature type="region of interest" description="Disordered" evidence="1">
    <location>
        <begin position="1"/>
        <end position="72"/>
    </location>
</feature>
<gene>
    <name evidence="3" type="ORF">CBR_g4517</name>
</gene>
<comment type="caution">
    <text evidence="3">The sequence shown here is derived from an EMBL/GenBank/DDBJ whole genome shotgun (WGS) entry which is preliminary data.</text>
</comment>
<accession>A0A388KI44</accession>
<sequence>MGIRHIAGGSSGPTAGVGDHQHAGASRGGEPSRSADRQSKHRERISVSFPSAGGDRPPTQRQARAASQTTVRQDTFVCNRECSKEEPAIAGGTADTVMNGGQRSCTIVPSGGGGGTTQAEVVATTADRRKGGEVIGATEEKHTVDVGGTSASRRRYDRIADRMKEEGYVRTGEDCRKKWAELHKKVREIRDACEGSGKKSYWDLTTDEGKKLNISQTFERPLWDAMEWYRLKAIFTMDNTMASEDLRGSGSALGSKAGFEGGGTEASDSAPKTRRSSSGRVREGESAPTMSSMATTMEV</sequence>